<dbReference type="EMBL" id="JACGWN010000007">
    <property type="protein sequence ID" value="KAL0444428.1"/>
    <property type="molecule type" value="Genomic_DNA"/>
</dbReference>
<gene>
    <name evidence="1" type="ORF">Slati_2165500</name>
</gene>
<accession>A0AAW2WSE9</accession>
<dbReference type="AlphaFoldDB" id="A0AAW2WSE9"/>
<proteinExistence type="predicted"/>
<reference evidence="1" key="2">
    <citation type="journal article" date="2024" name="Plant">
        <title>Genomic evolution and insights into agronomic trait innovations of Sesamum species.</title>
        <authorList>
            <person name="Miao H."/>
            <person name="Wang L."/>
            <person name="Qu L."/>
            <person name="Liu H."/>
            <person name="Sun Y."/>
            <person name="Le M."/>
            <person name="Wang Q."/>
            <person name="Wei S."/>
            <person name="Zheng Y."/>
            <person name="Lin W."/>
            <person name="Duan Y."/>
            <person name="Cao H."/>
            <person name="Xiong S."/>
            <person name="Wang X."/>
            <person name="Wei L."/>
            <person name="Li C."/>
            <person name="Ma Q."/>
            <person name="Ju M."/>
            <person name="Zhao R."/>
            <person name="Li G."/>
            <person name="Mu C."/>
            <person name="Tian Q."/>
            <person name="Mei H."/>
            <person name="Zhang T."/>
            <person name="Gao T."/>
            <person name="Zhang H."/>
        </authorList>
    </citation>
    <scope>NUCLEOTIDE SEQUENCE</scope>
    <source>
        <strain evidence="1">KEN1</strain>
    </source>
</reference>
<comment type="caution">
    <text evidence="1">The sequence shown here is derived from an EMBL/GenBank/DDBJ whole genome shotgun (WGS) entry which is preliminary data.</text>
</comment>
<name>A0AAW2WSE9_9LAMI</name>
<evidence type="ECO:0000313" key="1">
    <source>
        <dbReference type="EMBL" id="KAL0444428.1"/>
    </source>
</evidence>
<reference evidence="1" key="1">
    <citation type="submission" date="2020-06" db="EMBL/GenBank/DDBJ databases">
        <authorList>
            <person name="Li T."/>
            <person name="Hu X."/>
            <person name="Zhang T."/>
            <person name="Song X."/>
            <person name="Zhang H."/>
            <person name="Dai N."/>
            <person name="Sheng W."/>
            <person name="Hou X."/>
            <person name="Wei L."/>
        </authorList>
    </citation>
    <scope>NUCLEOTIDE SEQUENCE</scope>
    <source>
        <strain evidence="1">KEN1</strain>
        <tissue evidence="1">Leaf</tissue>
    </source>
</reference>
<organism evidence="1">
    <name type="scientific">Sesamum latifolium</name>
    <dbReference type="NCBI Taxonomy" id="2727402"/>
    <lineage>
        <taxon>Eukaryota</taxon>
        <taxon>Viridiplantae</taxon>
        <taxon>Streptophyta</taxon>
        <taxon>Embryophyta</taxon>
        <taxon>Tracheophyta</taxon>
        <taxon>Spermatophyta</taxon>
        <taxon>Magnoliopsida</taxon>
        <taxon>eudicotyledons</taxon>
        <taxon>Gunneridae</taxon>
        <taxon>Pentapetalae</taxon>
        <taxon>asterids</taxon>
        <taxon>lamiids</taxon>
        <taxon>Lamiales</taxon>
        <taxon>Pedaliaceae</taxon>
        <taxon>Sesamum</taxon>
    </lineage>
</organism>
<sequence>MLGMAHIHEKGQMLERNGVSEWSVSATSERSGAATSVQLGVSCGCLPLRLSGLARYGTRVDTRSSLCNDCGAANVQNNVRRGIHGSLQIPTDFSSPMRHLNLASTRSQDDNIVKETNPLLHPRQTHVENSQAFKTLLTKLVGFKNTLQSCFPSIALLKCTKSRNPIPPSFLEVHNLFQGCQWVFLLSPLYH</sequence>
<protein>
    <submittedName>
        <fullName evidence="1">Uncharacterized protein</fullName>
    </submittedName>
</protein>